<organism evidence="3 4">
    <name type="scientific">Actinoplanes cyaneus</name>
    <dbReference type="NCBI Taxonomy" id="52696"/>
    <lineage>
        <taxon>Bacteria</taxon>
        <taxon>Bacillati</taxon>
        <taxon>Actinomycetota</taxon>
        <taxon>Actinomycetes</taxon>
        <taxon>Micromonosporales</taxon>
        <taxon>Micromonosporaceae</taxon>
        <taxon>Actinoplanes</taxon>
    </lineage>
</organism>
<gene>
    <name evidence="3" type="ORF">Acy02nite_06010</name>
</gene>
<keyword evidence="2" id="KW-0472">Membrane</keyword>
<protein>
    <submittedName>
        <fullName evidence="3">Uncharacterized protein</fullName>
    </submittedName>
</protein>
<dbReference type="RefSeq" id="WP_203738197.1">
    <property type="nucleotide sequence ID" value="NZ_BAAAUC010000021.1"/>
</dbReference>
<reference evidence="3" key="1">
    <citation type="submission" date="2021-01" db="EMBL/GenBank/DDBJ databases">
        <title>Whole genome shotgun sequence of Actinoplanes cyaneus NBRC 14990.</title>
        <authorList>
            <person name="Komaki H."/>
            <person name="Tamura T."/>
        </authorList>
    </citation>
    <scope>NUCLEOTIDE SEQUENCE</scope>
    <source>
        <strain evidence="3">NBRC 14990</strain>
    </source>
</reference>
<dbReference type="Proteomes" id="UP000619479">
    <property type="component" value="Unassembled WGS sequence"/>
</dbReference>
<feature type="compositionally biased region" description="Basic residues" evidence="1">
    <location>
        <begin position="24"/>
        <end position="35"/>
    </location>
</feature>
<evidence type="ECO:0000313" key="4">
    <source>
        <dbReference type="Proteomes" id="UP000619479"/>
    </source>
</evidence>
<feature type="region of interest" description="Disordered" evidence="1">
    <location>
        <begin position="1"/>
        <end position="35"/>
    </location>
</feature>
<feature type="compositionally biased region" description="Basic and acidic residues" evidence="1">
    <location>
        <begin position="11"/>
        <end position="23"/>
    </location>
</feature>
<name>A0A919LY81_9ACTN</name>
<comment type="caution">
    <text evidence="3">The sequence shown here is derived from an EMBL/GenBank/DDBJ whole genome shotgun (WGS) entry which is preliminary data.</text>
</comment>
<accession>A0A919LY81</accession>
<evidence type="ECO:0000256" key="2">
    <source>
        <dbReference type="SAM" id="Phobius"/>
    </source>
</evidence>
<dbReference type="AlphaFoldDB" id="A0A919LY81"/>
<evidence type="ECO:0000256" key="1">
    <source>
        <dbReference type="SAM" id="MobiDB-lite"/>
    </source>
</evidence>
<feature type="transmembrane region" description="Helical" evidence="2">
    <location>
        <begin position="43"/>
        <end position="61"/>
    </location>
</feature>
<sequence length="63" mass="7516">MTTHPGQPDPEQIRQLRRPDRRRERIRRQVHQARHGRQIVPTWLMAAILGLILAGWLYLIITK</sequence>
<proteinExistence type="predicted"/>
<keyword evidence="2" id="KW-0812">Transmembrane</keyword>
<dbReference type="EMBL" id="BOMH01000004">
    <property type="protein sequence ID" value="GID62720.1"/>
    <property type="molecule type" value="Genomic_DNA"/>
</dbReference>
<keyword evidence="4" id="KW-1185">Reference proteome</keyword>
<keyword evidence="2" id="KW-1133">Transmembrane helix</keyword>
<evidence type="ECO:0000313" key="3">
    <source>
        <dbReference type="EMBL" id="GID62720.1"/>
    </source>
</evidence>